<dbReference type="InterPro" id="IPR013154">
    <property type="entry name" value="ADH-like_N"/>
</dbReference>
<dbReference type="PANTHER" id="PTHR43677">
    <property type="entry name" value="SHORT-CHAIN DEHYDROGENASE/REDUCTASE"/>
    <property type="match status" value="1"/>
</dbReference>
<dbReference type="Pfam" id="PF00107">
    <property type="entry name" value="ADH_zinc_N"/>
    <property type="match status" value="1"/>
</dbReference>
<dbReference type="SMART" id="SM00829">
    <property type="entry name" value="PKS_ER"/>
    <property type="match status" value="1"/>
</dbReference>
<feature type="domain" description="Enoyl reductase (ER)" evidence="1">
    <location>
        <begin position="10"/>
        <end position="314"/>
    </location>
</feature>
<dbReference type="InterPro" id="IPR013149">
    <property type="entry name" value="ADH-like_C"/>
</dbReference>
<protein>
    <submittedName>
        <fullName evidence="2">NADPH2:quinone reductase</fullName>
    </submittedName>
</protein>
<reference evidence="2 3" key="1">
    <citation type="submission" date="2018-03" db="EMBL/GenBank/DDBJ databases">
        <title>Genomic Encyclopedia of Archaeal and Bacterial Type Strains, Phase II (KMG-II): from individual species to whole genera.</title>
        <authorList>
            <person name="Goeker M."/>
        </authorList>
    </citation>
    <scope>NUCLEOTIDE SEQUENCE [LARGE SCALE GENOMIC DNA]</scope>
    <source>
        <strain evidence="2 3">DSM 45601</strain>
    </source>
</reference>
<dbReference type="AlphaFoldDB" id="A0A2T0PYI8"/>
<accession>A0A2T0PYI8</accession>
<dbReference type="OrthoDB" id="9780520at2"/>
<organism evidence="2 3">
    <name type="scientific">Allonocardiopsis opalescens</name>
    <dbReference type="NCBI Taxonomy" id="1144618"/>
    <lineage>
        <taxon>Bacteria</taxon>
        <taxon>Bacillati</taxon>
        <taxon>Actinomycetota</taxon>
        <taxon>Actinomycetes</taxon>
        <taxon>Streptosporangiales</taxon>
        <taxon>Allonocardiopsis</taxon>
    </lineage>
</organism>
<dbReference type="RefSeq" id="WP_106249883.1">
    <property type="nucleotide sequence ID" value="NZ_PVZC01000007.1"/>
</dbReference>
<proteinExistence type="predicted"/>
<evidence type="ECO:0000313" key="2">
    <source>
        <dbReference type="EMBL" id="PRX96572.1"/>
    </source>
</evidence>
<dbReference type="Gene3D" id="3.40.50.720">
    <property type="entry name" value="NAD(P)-binding Rossmann-like Domain"/>
    <property type="match status" value="1"/>
</dbReference>
<dbReference type="Gene3D" id="3.90.180.10">
    <property type="entry name" value="Medium-chain alcohol dehydrogenases, catalytic domain"/>
    <property type="match status" value="1"/>
</dbReference>
<evidence type="ECO:0000313" key="3">
    <source>
        <dbReference type="Proteomes" id="UP000237846"/>
    </source>
</evidence>
<dbReference type="SUPFAM" id="SSF51735">
    <property type="entry name" value="NAD(P)-binding Rossmann-fold domains"/>
    <property type="match status" value="1"/>
</dbReference>
<sequence length="321" mass="33516">MKALVLHEFGDVGNLALDEVPEPVPQTGHQLIRVRSAGVNYADWHWIEGTYLRRPELPVIPGTEVVGFDAAGRRVLAMTMKAGWAEAAVAANPVVVPLPDFLSDGEALALGLQGFTAWQVLRRCGRLTRGDSVAVFGAAGGTGSLAVQLARAWGARRIIAVASTADKRELALSLGAHAAVDSNDDDLAGALREANGGRPIDLILETTGGKTRDACLSSLAMFGRLVVFGSVTAAPSTPVAPEGLMHGSRSIVGFWASDLFHAQPLLLRDTVTGLIGLIKKGQLRPVVGGEYPLADGAKALEAITSRGTVGKLVLKVGEPGN</sequence>
<dbReference type="PANTHER" id="PTHR43677:SF4">
    <property type="entry name" value="QUINONE OXIDOREDUCTASE-LIKE PROTEIN 2"/>
    <property type="match status" value="1"/>
</dbReference>
<dbReference type="InterPro" id="IPR020843">
    <property type="entry name" value="ER"/>
</dbReference>
<name>A0A2T0PYI8_9ACTN</name>
<dbReference type="InterPro" id="IPR036291">
    <property type="entry name" value="NAD(P)-bd_dom_sf"/>
</dbReference>
<gene>
    <name evidence="2" type="ORF">CLV72_10795</name>
</gene>
<comment type="caution">
    <text evidence="2">The sequence shown here is derived from an EMBL/GenBank/DDBJ whole genome shotgun (WGS) entry which is preliminary data.</text>
</comment>
<dbReference type="GO" id="GO:0016491">
    <property type="term" value="F:oxidoreductase activity"/>
    <property type="evidence" value="ECO:0007669"/>
    <property type="project" value="InterPro"/>
</dbReference>
<dbReference type="InterPro" id="IPR051397">
    <property type="entry name" value="Zn-ADH-like_protein"/>
</dbReference>
<dbReference type="InterPro" id="IPR011032">
    <property type="entry name" value="GroES-like_sf"/>
</dbReference>
<evidence type="ECO:0000259" key="1">
    <source>
        <dbReference type="SMART" id="SM00829"/>
    </source>
</evidence>
<dbReference type="Pfam" id="PF08240">
    <property type="entry name" value="ADH_N"/>
    <property type="match status" value="1"/>
</dbReference>
<dbReference type="EMBL" id="PVZC01000007">
    <property type="protein sequence ID" value="PRX96572.1"/>
    <property type="molecule type" value="Genomic_DNA"/>
</dbReference>
<dbReference type="Proteomes" id="UP000237846">
    <property type="component" value="Unassembled WGS sequence"/>
</dbReference>
<dbReference type="SUPFAM" id="SSF50129">
    <property type="entry name" value="GroES-like"/>
    <property type="match status" value="1"/>
</dbReference>
<keyword evidence="3" id="KW-1185">Reference proteome</keyword>